<sequence>MNQNRKKVLYIITKSVWGGAGKYVFDLAANLPPEQFKVFVAAGPEPSRQQKTLFSKLKEKNIPCFEIKHFRKDISFLKDILSFFEILRLLFKIKPDIIHVNSSKAGGLAGPAILIYRILKPLMASGYSLITIFTAHGWVFNEERSAFQIRIIKFFSKITCLFYNKIICVSEFDRQIAIKNKITGEKKLITIHNGINFNEYRFLTKEKAREGIMNHESCLSADRLKIKETADKNSIWIGTIGEFTKNKGQSYLIEAITMLQASGFKLQAVLIGFGEDKEELELQIKNHKLSEKIFVIENLPDAPLHLKAFDVFVLPSIKEGLPYTLLEAGLARLPVVATEVGGIPEIIENKATGFLVEPGKPNKIAEAIEHFIDNGNLRSELSFELWGKINRKFRLEQMLNATLSAYNHKSNSGK</sequence>
<dbReference type="InterPro" id="IPR001296">
    <property type="entry name" value="Glyco_trans_1"/>
</dbReference>
<evidence type="ECO:0008006" key="5">
    <source>
        <dbReference type="Google" id="ProtNLM"/>
    </source>
</evidence>
<protein>
    <recommendedName>
        <fullName evidence="5">Glycosyltransferase family 1 protein</fullName>
    </recommendedName>
</protein>
<reference evidence="4" key="1">
    <citation type="submission" date="2017-09" db="EMBL/GenBank/DDBJ databases">
        <title>Depth-based differentiation of microbial function through sediment-hosted aquifers and enrichment of novel symbionts in the deep terrestrial subsurface.</title>
        <authorList>
            <person name="Probst A.J."/>
            <person name="Ladd B."/>
            <person name="Jarett J.K."/>
            <person name="Geller-Mcgrath D.E."/>
            <person name="Sieber C.M.K."/>
            <person name="Emerson J.B."/>
            <person name="Anantharaman K."/>
            <person name="Thomas B.C."/>
            <person name="Malmstrom R."/>
            <person name="Stieglmeier M."/>
            <person name="Klingl A."/>
            <person name="Woyke T."/>
            <person name="Ryan C.M."/>
            <person name="Banfield J.F."/>
        </authorList>
    </citation>
    <scope>NUCLEOTIDE SEQUENCE [LARGE SCALE GENOMIC DNA]</scope>
</reference>
<comment type="caution">
    <text evidence="3">The sequence shown here is derived from an EMBL/GenBank/DDBJ whole genome shotgun (WGS) entry which is preliminary data.</text>
</comment>
<evidence type="ECO:0000259" key="2">
    <source>
        <dbReference type="Pfam" id="PF13439"/>
    </source>
</evidence>
<feature type="domain" description="Glycosyltransferase subfamily 4-like N-terminal" evidence="2">
    <location>
        <begin position="17"/>
        <end position="197"/>
    </location>
</feature>
<dbReference type="Pfam" id="PF00534">
    <property type="entry name" value="Glycos_transf_1"/>
    <property type="match status" value="1"/>
</dbReference>
<dbReference type="PANTHER" id="PTHR12526">
    <property type="entry name" value="GLYCOSYLTRANSFERASE"/>
    <property type="match status" value="1"/>
</dbReference>
<organism evidence="3 4">
    <name type="scientific">Candidatus Tagabacteria bacterium CG09_land_8_20_14_0_10_41_14</name>
    <dbReference type="NCBI Taxonomy" id="1975021"/>
    <lineage>
        <taxon>Bacteria</taxon>
        <taxon>Candidatus Tagaibacteriota</taxon>
    </lineage>
</organism>
<dbReference type="Pfam" id="PF13439">
    <property type="entry name" value="Glyco_transf_4"/>
    <property type="match status" value="1"/>
</dbReference>
<proteinExistence type="predicted"/>
<accession>A0A2H0WL76</accession>
<dbReference type="GO" id="GO:0016757">
    <property type="term" value="F:glycosyltransferase activity"/>
    <property type="evidence" value="ECO:0007669"/>
    <property type="project" value="InterPro"/>
</dbReference>
<dbReference type="Gene3D" id="3.40.50.2000">
    <property type="entry name" value="Glycogen Phosphorylase B"/>
    <property type="match status" value="2"/>
</dbReference>
<dbReference type="EMBL" id="PEZL01000029">
    <property type="protein sequence ID" value="PIS13397.1"/>
    <property type="molecule type" value="Genomic_DNA"/>
</dbReference>
<dbReference type="Proteomes" id="UP000230353">
    <property type="component" value="Unassembled WGS sequence"/>
</dbReference>
<dbReference type="SUPFAM" id="SSF53756">
    <property type="entry name" value="UDP-Glycosyltransferase/glycogen phosphorylase"/>
    <property type="match status" value="1"/>
</dbReference>
<evidence type="ECO:0000313" key="3">
    <source>
        <dbReference type="EMBL" id="PIS13397.1"/>
    </source>
</evidence>
<gene>
    <name evidence="3" type="ORF">COT67_01990</name>
</gene>
<feature type="domain" description="Glycosyl transferase family 1" evidence="1">
    <location>
        <begin position="224"/>
        <end position="381"/>
    </location>
</feature>
<evidence type="ECO:0000313" key="4">
    <source>
        <dbReference type="Proteomes" id="UP000230353"/>
    </source>
</evidence>
<dbReference type="AlphaFoldDB" id="A0A2H0WL76"/>
<dbReference type="InterPro" id="IPR028098">
    <property type="entry name" value="Glyco_trans_4-like_N"/>
</dbReference>
<evidence type="ECO:0000259" key="1">
    <source>
        <dbReference type="Pfam" id="PF00534"/>
    </source>
</evidence>
<name>A0A2H0WL76_9BACT</name>